<gene>
    <name evidence="10" type="ORF">GOM49_15780</name>
</gene>
<dbReference type="Proteomes" id="UP000422764">
    <property type="component" value="Chromosome"/>
</dbReference>
<comment type="subcellular location">
    <subcellularLocation>
        <location evidence="1">Cell membrane</location>
        <topology evidence="1">Multi-pass membrane protein</topology>
    </subcellularLocation>
</comment>
<keyword evidence="4 9" id="KW-0812">Transmembrane</keyword>
<keyword evidence="3" id="KW-1003">Cell membrane</keyword>
<proteinExistence type="inferred from homology"/>
<feature type="transmembrane region" description="Helical" evidence="9">
    <location>
        <begin position="60"/>
        <end position="82"/>
    </location>
</feature>
<evidence type="ECO:0000256" key="7">
    <source>
        <dbReference type="ARBA" id="ARBA00023136"/>
    </source>
</evidence>
<keyword evidence="2" id="KW-0813">Transport</keyword>
<evidence type="ECO:0000256" key="2">
    <source>
        <dbReference type="ARBA" id="ARBA00022448"/>
    </source>
</evidence>
<evidence type="ECO:0000313" key="11">
    <source>
        <dbReference type="Proteomes" id="UP000422764"/>
    </source>
</evidence>
<accession>A0A6I6F7N7</accession>
<evidence type="ECO:0000256" key="4">
    <source>
        <dbReference type="ARBA" id="ARBA00022692"/>
    </source>
</evidence>
<organism evidence="10 11">
    <name type="scientific">Clostridium bovifaecis</name>
    <dbReference type="NCBI Taxonomy" id="2184719"/>
    <lineage>
        <taxon>Bacteria</taxon>
        <taxon>Bacillati</taxon>
        <taxon>Bacillota</taxon>
        <taxon>Clostridia</taxon>
        <taxon>Eubacteriales</taxon>
        <taxon>Clostridiaceae</taxon>
        <taxon>Clostridium</taxon>
    </lineage>
</organism>
<dbReference type="Pfam" id="PF02653">
    <property type="entry name" value="BPD_transp_2"/>
    <property type="match status" value="1"/>
</dbReference>
<dbReference type="InterPro" id="IPR052157">
    <property type="entry name" value="BCAA_transport_permease"/>
</dbReference>
<dbReference type="GO" id="GO:0005886">
    <property type="term" value="C:plasma membrane"/>
    <property type="evidence" value="ECO:0007669"/>
    <property type="project" value="UniProtKB-SubCell"/>
</dbReference>
<dbReference type="AlphaFoldDB" id="A0A6I6F7N7"/>
<feature type="transmembrane region" description="Helical" evidence="9">
    <location>
        <begin position="260"/>
        <end position="281"/>
    </location>
</feature>
<evidence type="ECO:0000256" key="5">
    <source>
        <dbReference type="ARBA" id="ARBA00022970"/>
    </source>
</evidence>
<evidence type="ECO:0000256" key="6">
    <source>
        <dbReference type="ARBA" id="ARBA00022989"/>
    </source>
</evidence>
<evidence type="ECO:0000256" key="8">
    <source>
        <dbReference type="ARBA" id="ARBA00037998"/>
    </source>
</evidence>
<evidence type="ECO:0000256" key="1">
    <source>
        <dbReference type="ARBA" id="ARBA00004651"/>
    </source>
</evidence>
<evidence type="ECO:0000256" key="3">
    <source>
        <dbReference type="ARBA" id="ARBA00022475"/>
    </source>
</evidence>
<name>A0A6I6F7N7_9CLOT</name>
<dbReference type="GO" id="GO:0022857">
    <property type="term" value="F:transmembrane transporter activity"/>
    <property type="evidence" value="ECO:0007669"/>
    <property type="project" value="InterPro"/>
</dbReference>
<feature type="transmembrane region" description="Helical" evidence="9">
    <location>
        <begin position="221"/>
        <end position="248"/>
    </location>
</feature>
<comment type="similarity">
    <text evidence="8">Belongs to the binding-protein-dependent transport system permease family. LivHM subfamily.</text>
</comment>
<feature type="transmembrane region" description="Helical" evidence="9">
    <location>
        <begin position="187"/>
        <end position="209"/>
    </location>
</feature>
<evidence type="ECO:0000313" key="10">
    <source>
        <dbReference type="EMBL" id="QGU96358.1"/>
    </source>
</evidence>
<feature type="transmembrane region" description="Helical" evidence="9">
    <location>
        <begin position="94"/>
        <end position="118"/>
    </location>
</feature>
<feature type="transmembrane region" description="Helical" evidence="9">
    <location>
        <begin position="6"/>
        <end position="27"/>
    </location>
</feature>
<dbReference type="PANTHER" id="PTHR11795">
    <property type="entry name" value="BRANCHED-CHAIN AMINO ACID TRANSPORT SYSTEM PERMEASE PROTEIN LIVH"/>
    <property type="match status" value="1"/>
</dbReference>
<feature type="transmembrane region" description="Helical" evidence="9">
    <location>
        <begin position="138"/>
        <end position="158"/>
    </location>
</feature>
<dbReference type="EMBL" id="CP046522">
    <property type="protein sequence ID" value="QGU96358.1"/>
    <property type="molecule type" value="Genomic_DNA"/>
</dbReference>
<keyword evidence="7 9" id="KW-0472">Membrane</keyword>
<reference evidence="10 11" key="1">
    <citation type="submission" date="2019-12" db="EMBL/GenBank/DDBJ databases">
        <title>Genome sequenceing of Clostridium bovifaecis.</title>
        <authorList>
            <person name="Yao Y."/>
        </authorList>
    </citation>
    <scope>NUCLEOTIDE SEQUENCE [LARGE SCALE GENOMIC DNA]</scope>
    <source>
        <strain evidence="10 11">BXX</strain>
    </source>
</reference>
<dbReference type="PANTHER" id="PTHR11795:SF442">
    <property type="entry name" value="ABC TRANSPORTER ATP-BINDING PROTEIN"/>
    <property type="match status" value="1"/>
</dbReference>
<protein>
    <submittedName>
        <fullName evidence="10">Branched-chain amino acid ABC transporter permease</fullName>
    </submittedName>
</protein>
<dbReference type="CDD" id="cd06582">
    <property type="entry name" value="TM_PBP1_LivH_like"/>
    <property type="match status" value="1"/>
</dbReference>
<dbReference type="InterPro" id="IPR001851">
    <property type="entry name" value="ABC_transp_permease"/>
</dbReference>
<evidence type="ECO:0000256" key="9">
    <source>
        <dbReference type="SAM" id="Phobius"/>
    </source>
</evidence>
<keyword evidence="11" id="KW-1185">Reference proteome</keyword>
<keyword evidence="6 9" id="KW-1133">Transmembrane helix</keyword>
<dbReference type="GO" id="GO:0006865">
    <property type="term" value="P:amino acid transport"/>
    <property type="evidence" value="ECO:0007669"/>
    <property type="project" value="UniProtKB-KW"/>
</dbReference>
<keyword evidence="5" id="KW-0029">Amino-acid transport</keyword>
<sequence>MSTILILIVYGISLGMLYFLLASGLSLIFGLMNVLNLAHGSLFMWGAYLSFTIYKYTNSFILGLLGGAVIVAILGAIFEKFLIKPLKGKHMYQLLMTFGLIYILDEIVKMVWGTKVMVAPKPDWLNGSIDLGSNVLPYYRLFIIIAGIIVFIGVTLLLKKTKLGMIIRAGIERPHMVRAIGINVDKVFTFTFALGAAMAGLGGAVAAPFLSLYPTIGVEQIFYALIVVVIGGIGNFSGSIAAGLLVGIVQSIIGYFVPELYMLSAILIMIVTLIAKPAGLLSKGAKA</sequence>